<name>A0A8S1BKA8_ARCPL</name>
<feature type="region of interest" description="Disordered" evidence="1">
    <location>
        <begin position="37"/>
        <end position="105"/>
    </location>
</feature>
<proteinExistence type="predicted"/>
<sequence length="105" mass="11507">MASGGMTSRGVECCGGTYNVAQRGHIAESVRVVARRSAAPPRYRRMAPRRQHARPAARARHFAPARTSTCSEPARATSPRIPTPNSPTVDNSQHRHYTNIHPARP</sequence>
<feature type="compositionally biased region" description="Basic residues" evidence="1">
    <location>
        <begin position="94"/>
        <end position="105"/>
    </location>
</feature>
<evidence type="ECO:0000313" key="5">
    <source>
        <dbReference type="Proteomes" id="UP000494256"/>
    </source>
</evidence>
<accession>A0A8S1BKA8</accession>
<evidence type="ECO:0000313" key="2">
    <source>
        <dbReference type="EMBL" id="CAB3244880.1"/>
    </source>
</evidence>
<dbReference type="Proteomes" id="UP000494256">
    <property type="component" value="Unassembled WGS sequence"/>
</dbReference>
<dbReference type="Proteomes" id="UP000494106">
    <property type="component" value="Unassembled WGS sequence"/>
</dbReference>
<feature type="compositionally biased region" description="Basic residues" evidence="1">
    <location>
        <begin position="42"/>
        <end position="63"/>
    </location>
</feature>
<dbReference type="EMBL" id="CADEBD010000857">
    <property type="protein sequence ID" value="CAB3260542.1"/>
    <property type="molecule type" value="Genomic_DNA"/>
</dbReference>
<dbReference type="OrthoDB" id="7417228at2759"/>
<dbReference type="AlphaFoldDB" id="A0A8S1BKA8"/>
<reference evidence="4 5" key="1">
    <citation type="submission" date="2020-04" db="EMBL/GenBank/DDBJ databases">
        <authorList>
            <person name="Wallbank WR R."/>
            <person name="Pardo Diaz C."/>
            <person name="Kozak K."/>
            <person name="Martin S."/>
            <person name="Jiggins C."/>
            <person name="Moest M."/>
            <person name="Warren A I."/>
            <person name="Byers J.R.P. K."/>
            <person name="Montejo-Kovacevich G."/>
            <person name="Yen C E."/>
        </authorList>
    </citation>
    <scope>NUCLEOTIDE SEQUENCE [LARGE SCALE GENOMIC DNA]</scope>
</reference>
<gene>
    <name evidence="2" type="ORF">APLA_LOCUS10199</name>
    <name evidence="3" type="ORF">APLA_LOCUS17035</name>
</gene>
<evidence type="ECO:0000313" key="4">
    <source>
        <dbReference type="Proteomes" id="UP000494106"/>
    </source>
</evidence>
<dbReference type="EMBL" id="CADEBC010000522">
    <property type="protein sequence ID" value="CAB3244880.1"/>
    <property type="molecule type" value="Genomic_DNA"/>
</dbReference>
<keyword evidence="4" id="KW-1185">Reference proteome</keyword>
<evidence type="ECO:0000256" key="1">
    <source>
        <dbReference type="SAM" id="MobiDB-lite"/>
    </source>
</evidence>
<protein>
    <submittedName>
        <fullName evidence="3">Uncharacterized protein</fullName>
    </submittedName>
</protein>
<comment type="caution">
    <text evidence="3">The sequence shown here is derived from an EMBL/GenBank/DDBJ whole genome shotgun (WGS) entry which is preliminary data.</text>
</comment>
<organism evidence="3 5">
    <name type="scientific">Arctia plantaginis</name>
    <name type="common">Wood tiger moth</name>
    <name type="synonym">Phalaena plantaginis</name>
    <dbReference type="NCBI Taxonomy" id="874455"/>
    <lineage>
        <taxon>Eukaryota</taxon>
        <taxon>Metazoa</taxon>
        <taxon>Ecdysozoa</taxon>
        <taxon>Arthropoda</taxon>
        <taxon>Hexapoda</taxon>
        <taxon>Insecta</taxon>
        <taxon>Pterygota</taxon>
        <taxon>Neoptera</taxon>
        <taxon>Endopterygota</taxon>
        <taxon>Lepidoptera</taxon>
        <taxon>Glossata</taxon>
        <taxon>Ditrysia</taxon>
        <taxon>Noctuoidea</taxon>
        <taxon>Erebidae</taxon>
        <taxon>Arctiinae</taxon>
        <taxon>Arctia</taxon>
    </lineage>
</organism>
<evidence type="ECO:0000313" key="3">
    <source>
        <dbReference type="EMBL" id="CAB3260542.1"/>
    </source>
</evidence>